<name>E9HYZ6_DAPPU</name>
<keyword evidence="2" id="KW-1185">Reference proteome</keyword>
<dbReference type="InParanoid" id="E9HYZ6"/>
<proteinExistence type="predicted"/>
<reference evidence="1 2" key="1">
    <citation type="journal article" date="2011" name="Science">
        <title>The ecoresponsive genome of Daphnia pulex.</title>
        <authorList>
            <person name="Colbourne J.K."/>
            <person name="Pfrender M.E."/>
            <person name="Gilbert D."/>
            <person name="Thomas W.K."/>
            <person name="Tucker A."/>
            <person name="Oakley T.H."/>
            <person name="Tokishita S."/>
            <person name="Aerts A."/>
            <person name="Arnold G.J."/>
            <person name="Basu M.K."/>
            <person name="Bauer D.J."/>
            <person name="Caceres C.E."/>
            <person name="Carmel L."/>
            <person name="Casola C."/>
            <person name="Choi J.H."/>
            <person name="Detter J.C."/>
            <person name="Dong Q."/>
            <person name="Dusheyko S."/>
            <person name="Eads B.D."/>
            <person name="Frohlich T."/>
            <person name="Geiler-Samerotte K.A."/>
            <person name="Gerlach D."/>
            <person name="Hatcher P."/>
            <person name="Jogdeo S."/>
            <person name="Krijgsveld J."/>
            <person name="Kriventseva E.V."/>
            <person name="Kultz D."/>
            <person name="Laforsch C."/>
            <person name="Lindquist E."/>
            <person name="Lopez J."/>
            <person name="Manak J.R."/>
            <person name="Muller J."/>
            <person name="Pangilinan J."/>
            <person name="Patwardhan R.P."/>
            <person name="Pitluck S."/>
            <person name="Pritham E.J."/>
            <person name="Rechtsteiner A."/>
            <person name="Rho M."/>
            <person name="Rogozin I.B."/>
            <person name="Sakarya O."/>
            <person name="Salamov A."/>
            <person name="Schaack S."/>
            <person name="Shapiro H."/>
            <person name="Shiga Y."/>
            <person name="Skalitzky C."/>
            <person name="Smith Z."/>
            <person name="Souvorov A."/>
            <person name="Sung W."/>
            <person name="Tang Z."/>
            <person name="Tsuchiya D."/>
            <person name="Tu H."/>
            <person name="Vos H."/>
            <person name="Wang M."/>
            <person name="Wolf Y.I."/>
            <person name="Yamagata H."/>
            <person name="Yamada T."/>
            <person name="Ye Y."/>
            <person name="Shaw J.R."/>
            <person name="Andrews J."/>
            <person name="Crease T.J."/>
            <person name="Tang H."/>
            <person name="Lucas S.M."/>
            <person name="Robertson H.M."/>
            <person name="Bork P."/>
            <person name="Koonin E.V."/>
            <person name="Zdobnov E.M."/>
            <person name="Grigoriev I.V."/>
            <person name="Lynch M."/>
            <person name="Boore J.L."/>
        </authorList>
    </citation>
    <scope>NUCLEOTIDE SEQUENCE [LARGE SCALE GENOMIC DNA]</scope>
</reference>
<sequence length="220" mass="26514">MSHHFTIEDVFKNFVKVLHALRFIAAEITTGDVSEGVSFWLPFLSRQRISFLEMAFGESSPDFNVPECSQDDFRSVDSIDFYYNRYPGYAKYRNVFSFRRARFLWYAESGTDICYPVPDLGNLYLETFSAPSEVRLSIRDVRWQMEESARIEDFMRVYKARHLLTAQLNRHYGMMVEPYQSRHRANLYYEIQYGPKKSEHRFYFESHLPRLRETMFHFWY</sequence>
<evidence type="ECO:0000313" key="2">
    <source>
        <dbReference type="Proteomes" id="UP000000305"/>
    </source>
</evidence>
<gene>
    <name evidence="1" type="ORF">DAPPUDRAFT_119594</name>
</gene>
<dbReference type="KEGG" id="dpx:DAPPUDRAFT_119594"/>
<dbReference type="HOGENOM" id="CLU_109523_0_0_1"/>
<dbReference type="OrthoDB" id="6383690at2759"/>
<accession>E9HYZ6</accession>
<dbReference type="PhylomeDB" id="E9HYZ6"/>
<protein>
    <submittedName>
        <fullName evidence="1">Uncharacterized protein</fullName>
    </submittedName>
</protein>
<organism evidence="1 2">
    <name type="scientific">Daphnia pulex</name>
    <name type="common">Water flea</name>
    <dbReference type="NCBI Taxonomy" id="6669"/>
    <lineage>
        <taxon>Eukaryota</taxon>
        <taxon>Metazoa</taxon>
        <taxon>Ecdysozoa</taxon>
        <taxon>Arthropoda</taxon>
        <taxon>Crustacea</taxon>
        <taxon>Branchiopoda</taxon>
        <taxon>Diplostraca</taxon>
        <taxon>Cladocera</taxon>
        <taxon>Anomopoda</taxon>
        <taxon>Daphniidae</taxon>
        <taxon>Daphnia</taxon>
    </lineage>
</organism>
<evidence type="ECO:0000313" key="1">
    <source>
        <dbReference type="EMBL" id="EFX63034.1"/>
    </source>
</evidence>
<dbReference type="AlphaFoldDB" id="E9HYZ6"/>
<dbReference type="EMBL" id="GL733250">
    <property type="protein sequence ID" value="EFX63034.1"/>
    <property type="molecule type" value="Genomic_DNA"/>
</dbReference>
<dbReference type="Proteomes" id="UP000000305">
    <property type="component" value="Unassembled WGS sequence"/>
</dbReference>